<dbReference type="CDD" id="cd06325">
    <property type="entry name" value="PBP1_ABC_unchar_transporter"/>
    <property type="match status" value="1"/>
</dbReference>
<dbReference type="Proteomes" id="UP000219546">
    <property type="component" value="Unassembled WGS sequence"/>
</dbReference>
<protein>
    <submittedName>
        <fullName evidence="2">Putative ABC transport system substrate-binding protein</fullName>
    </submittedName>
</protein>
<dbReference type="SUPFAM" id="SSF53822">
    <property type="entry name" value="Periplasmic binding protein-like I"/>
    <property type="match status" value="1"/>
</dbReference>
<organism evidence="2 3">
    <name type="scientific">Bacillus oleivorans</name>
    <dbReference type="NCBI Taxonomy" id="1448271"/>
    <lineage>
        <taxon>Bacteria</taxon>
        <taxon>Bacillati</taxon>
        <taxon>Bacillota</taxon>
        <taxon>Bacilli</taxon>
        <taxon>Bacillales</taxon>
        <taxon>Bacillaceae</taxon>
        <taxon>Bacillus</taxon>
    </lineage>
</organism>
<proteinExistence type="predicted"/>
<keyword evidence="3" id="KW-1185">Reference proteome</keyword>
<dbReference type="PANTHER" id="PTHR35271">
    <property type="entry name" value="ABC TRANSPORTER, SUBSTRATE-BINDING LIPOPROTEIN-RELATED"/>
    <property type="match status" value="1"/>
</dbReference>
<evidence type="ECO:0000313" key="3">
    <source>
        <dbReference type="Proteomes" id="UP000219546"/>
    </source>
</evidence>
<dbReference type="EMBL" id="OAOP01000003">
    <property type="protein sequence ID" value="SNX69919.1"/>
    <property type="molecule type" value="Genomic_DNA"/>
</dbReference>
<dbReference type="PANTHER" id="PTHR35271:SF1">
    <property type="entry name" value="ABC TRANSPORTER, SUBSTRATE-BINDING LIPOPROTEIN"/>
    <property type="match status" value="1"/>
</dbReference>
<reference evidence="2 3" key="1">
    <citation type="submission" date="2017-08" db="EMBL/GenBank/DDBJ databases">
        <authorList>
            <person name="de Groot N.N."/>
        </authorList>
    </citation>
    <scope>NUCLEOTIDE SEQUENCE [LARGE SCALE GENOMIC DNA]</scope>
    <source>
        <strain evidence="2 3">JC228</strain>
    </source>
</reference>
<dbReference type="AlphaFoldDB" id="A0A285CQS5"/>
<gene>
    <name evidence="2" type="ORF">SAMN05877753_103301</name>
</gene>
<sequence>MKAITKTTYLGGRLMLQNRNWFSILILALVLMLAACGNSETSGGSGGNQPEENNGGNSSDPAPSEEEESYTIGITQIAEHPSLDAAVDGFKQALEDNGLKEGEKVTYDLQIAQGDGSLSTTIATNFVSSNVDLIFANSTPSAQTALAATKTIPIVFTSVTDPVGAELVASLDQPGPNITGTMDLHPEAIPNTLKFIKDELGGTKVGLIYNAGEANSVSQVNSIKELLSELGLEAEEATVATTADVKQAAESLVGKIDAFYIITDNTVVSALESVVSVANERDIPMLAGEFDSVGRGALAAYGFDYYDIGYEAGVMAAHILLEGKSPSDIPVQVPQNLKLVINKQAAAEQGVELKPEWDNIAEYLE</sequence>
<accession>A0A285CQS5</accession>
<evidence type="ECO:0000313" key="2">
    <source>
        <dbReference type="EMBL" id="SNX69919.1"/>
    </source>
</evidence>
<dbReference type="InterPro" id="IPR007487">
    <property type="entry name" value="ABC_transpt-TYRBP-like"/>
</dbReference>
<dbReference type="InterPro" id="IPR028082">
    <property type="entry name" value="Peripla_BP_I"/>
</dbReference>
<evidence type="ECO:0000256" key="1">
    <source>
        <dbReference type="SAM" id="MobiDB-lite"/>
    </source>
</evidence>
<dbReference type="Gene3D" id="3.40.50.2300">
    <property type="match status" value="2"/>
</dbReference>
<name>A0A285CQS5_9BACI</name>
<feature type="region of interest" description="Disordered" evidence="1">
    <location>
        <begin position="40"/>
        <end position="69"/>
    </location>
</feature>
<dbReference type="Pfam" id="PF04392">
    <property type="entry name" value="ABC_sub_bind"/>
    <property type="match status" value="1"/>
</dbReference>
<feature type="compositionally biased region" description="Low complexity" evidence="1">
    <location>
        <begin position="40"/>
        <end position="62"/>
    </location>
</feature>